<name>A0A0P8DYU5_9EURY</name>
<dbReference type="Proteomes" id="UP000050360">
    <property type="component" value="Unassembled WGS sequence"/>
</dbReference>
<dbReference type="SUPFAM" id="SSF55282">
    <property type="entry name" value="RL5-like"/>
    <property type="match status" value="1"/>
</dbReference>
<protein>
    <recommendedName>
        <fullName evidence="1">UPF0201 protein MPEBLZ_02429</fullName>
    </recommendedName>
</protein>
<dbReference type="Gene3D" id="3.30.1440.10">
    <property type="match status" value="1"/>
</dbReference>
<evidence type="ECO:0000313" key="2">
    <source>
        <dbReference type="EMBL" id="KPQ42998.1"/>
    </source>
</evidence>
<dbReference type="AlphaFoldDB" id="A0A0P8DYU5"/>
<dbReference type="Pfam" id="PF01877">
    <property type="entry name" value="RNA_binding"/>
    <property type="match status" value="1"/>
</dbReference>
<evidence type="ECO:0000313" key="3">
    <source>
        <dbReference type="Proteomes" id="UP000050360"/>
    </source>
</evidence>
<dbReference type="PANTHER" id="PTHR39652:SF1">
    <property type="entry name" value="UPF0201 PROTEIN TK1335"/>
    <property type="match status" value="1"/>
</dbReference>
<dbReference type="EMBL" id="LKCM01000187">
    <property type="protein sequence ID" value="KPQ42998.1"/>
    <property type="molecule type" value="Genomic_DNA"/>
</dbReference>
<accession>A0A0P8DYU5</accession>
<proteinExistence type="inferred from homology"/>
<dbReference type="PANTHER" id="PTHR39652">
    <property type="entry name" value="UPF0201 PROTEIN TK1335"/>
    <property type="match status" value="1"/>
</dbReference>
<organism evidence="2 3">
    <name type="scientific">Candidatus Methanoperedens nitratireducens</name>
    <dbReference type="NCBI Taxonomy" id="1392998"/>
    <lineage>
        <taxon>Archaea</taxon>
        <taxon>Methanobacteriati</taxon>
        <taxon>Methanobacteriota</taxon>
        <taxon>Stenosarchaea group</taxon>
        <taxon>Methanomicrobia</taxon>
        <taxon>Methanosarcinales</taxon>
        <taxon>ANME-2 cluster</taxon>
        <taxon>Candidatus Methanoperedentaceae</taxon>
        <taxon>Candidatus Methanoperedens</taxon>
    </lineage>
</organism>
<reference evidence="2 3" key="1">
    <citation type="submission" date="2015-09" db="EMBL/GenBank/DDBJ databases">
        <title>A metagenomics-based metabolic model of nitrate-dependent anaerobic oxidation of methane by Methanoperedens-like archaea.</title>
        <authorList>
            <person name="Arshad A."/>
            <person name="Speth D.R."/>
            <person name="De Graaf R.M."/>
            <person name="Op Den Camp H.J."/>
            <person name="Jetten M.S."/>
            <person name="Welte C.U."/>
        </authorList>
    </citation>
    <scope>NUCLEOTIDE SEQUENCE [LARGE SCALE GENOMIC DNA]</scope>
</reference>
<sequence>MSVPVTNASGMNVSVKISAPVNPTEMQEKVEKAISNFFPVELKLQGSEIPELFGEGDLESLRTLHLRLREERILDTARKIFLNGIEGDTTNTKFRLNKQVAYIGKLNFPAGKESLGSIHVEISAQNLSELFLVIDWLAPDTIDGKPVMEIDL</sequence>
<dbReference type="HAMAP" id="MF_01112">
    <property type="entry name" value="UPF0201"/>
    <property type="match status" value="1"/>
</dbReference>
<comment type="caution">
    <text evidence="2">The sequence shown here is derived from an EMBL/GenBank/DDBJ whole genome shotgun (WGS) entry which is preliminary data.</text>
</comment>
<evidence type="ECO:0000256" key="1">
    <source>
        <dbReference type="HAMAP-Rule" id="MF_01112"/>
    </source>
</evidence>
<dbReference type="InterPro" id="IPR022803">
    <property type="entry name" value="Ribosomal_uL5_dom_sf"/>
</dbReference>
<comment type="similarity">
    <text evidence="1">Belongs to the UPF0201 family.</text>
</comment>
<dbReference type="InterPro" id="IPR002739">
    <property type="entry name" value="PAB1135-like"/>
</dbReference>
<gene>
    <name evidence="2" type="ORF">MPEBLZ_02429</name>
</gene>